<gene>
    <name evidence="1" type="ORF">Naga_100366g1</name>
</gene>
<sequence length="95" mass="10625">MRRCGRGRNSCGRTTGQIPGCRPRRVLISSCGSYSVPCRGIVREANLGSHHAPRVKSPRHVQRFGLFGVGSMSLELKIAMGRRLGRWLFADERME</sequence>
<dbReference type="Proteomes" id="UP000019335">
    <property type="component" value="Chromosome 16"/>
</dbReference>
<accession>W7TT29</accession>
<dbReference type="AlphaFoldDB" id="W7TT29"/>
<keyword evidence="2" id="KW-1185">Reference proteome</keyword>
<comment type="caution">
    <text evidence="1">The sequence shown here is derived from an EMBL/GenBank/DDBJ whole genome shotgun (WGS) entry which is preliminary data.</text>
</comment>
<evidence type="ECO:0000313" key="2">
    <source>
        <dbReference type="Proteomes" id="UP000019335"/>
    </source>
</evidence>
<reference evidence="1 2" key="1">
    <citation type="journal article" date="2014" name="Mol. Plant">
        <title>Chromosome Scale Genome Assembly and Transcriptome Profiling of Nannochloropsis gaditana in Nitrogen Depletion.</title>
        <authorList>
            <person name="Corteggiani Carpinelli E."/>
            <person name="Telatin A."/>
            <person name="Vitulo N."/>
            <person name="Forcato C."/>
            <person name="D'Angelo M."/>
            <person name="Schiavon R."/>
            <person name="Vezzi A."/>
            <person name="Giacometti G.M."/>
            <person name="Morosinotto T."/>
            <person name="Valle G."/>
        </authorList>
    </citation>
    <scope>NUCLEOTIDE SEQUENCE [LARGE SCALE GENOMIC DNA]</scope>
    <source>
        <strain evidence="1 2">B-31</strain>
    </source>
</reference>
<evidence type="ECO:0000313" key="1">
    <source>
        <dbReference type="EMBL" id="EWM23716.1"/>
    </source>
</evidence>
<proteinExistence type="predicted"/>
<organism evidence="1 2">
    <name type="scientific">Nannochloropsis gaditana</name>
    <dbReference type="NCBI Taxonomy" id="72520"/>
    <lineage>
        <taxon>Eukaryota</taxon>
        <taxon>Sar</taxon>
        <taxon>Stramenopiles</taxon>
        <taxon>Ochrophyta</taxon>
        <taxon>Eustigmatophyceae</taxon>
        <taxon>Eustigmatales</taxon>
        <taxon>Monodopsidaceae</taxon>
        <taxon>Nannochloropsis</taxon>
    </lineage>
</organism>
<dbReference type="EMBL" id="AZIL01001540">
    <property type="protein sequence ID" value="EWM23716.1"/>
    <property type="molecule type" value="Genomic_DNA"/>
</dbReference>
<protein>
    <submittedName>
        <fullName evidence="1">Uncharacterized protein</fullName>
    </submittedName>
</protein>
<name>W7TT29_9STRA</name>